<comment type="caution">
    <text evidence="3">The sequence shown here is derived from an EMBL/GenBank/DDBJ whole genome shotgun (WGS) entry which is preliminary data.</text>
</comment>
<dbReference type="InterPro" id="IPR054567">
    <property type="entry name" value="NNH7"/>
</dbReference>
<reference evidence="3 4" key="1">
    <citation type="submission" date="2020-08" db="EMBL/GenBank/DDBJ databases">
        <title>Sequencing the genomes of 1000 actinobacteria strains.</title>
        <authorList>
            <person name="Klenk H.-P."/>
        </authorList>
    </citation>
    <scope>NUCLEOTIDE SEQUENCE [LARGE SCALE GENOMIC DNA]</scope>
    <source>
        <strain evidence="3 4">DSM 45507</strain>
    </source>
</reference>
<dbReference type="EMBL" id="JACHMB010000001">
    <property type="protein sequence ID" value="MBB5774996.1"/>
    <property type="molecule type" value="Genomic_DNA"/>
</dbReference>
<feature type="region of interest" description="Disordered" evidence="1">
    <location>
        <begin position="195"/>
        <end position="220"/>
    </location>
</feature>
<protein>
    <recommendedName>
        <fullName evidence="2">NACHT N-terminal Helical domain-containing protein</fullName>
    </recommendedName>
</protein>
<sequence>MRWIRAWDWAVTAFRPNSALPYFDAKNELIAHLRKLTNWLKERMKSSTRLEYEGLLAAAHAVIVMTAFTEELAERLEDLDAGGKWSRELRQWQDVGKGQSKRLRLVNWAAQSTIEPPGPTRPTEVVLEQIETVYGELSQQALDYLAGLRRWDELNESQRDRIKRSTLSKGFIERAIGRYRGHFFRLAAQAPAWSTAGSRRPARSSPRSASVERSSGPVREDTCARPRECLVVELWSADKSGRRQPAAPFMI</sequence>
<keyword evidence="4" id="KW-1185">Reference proteome</keyword>
<proteinExistence type="predicted"/>
<organism evidence="3 4">
    <name type="scientific">Nonomuraea jabiensis</name>
    <dbReference type="NCBI Taxonomy" id="882448"/>
    <lineage>
        <taxon>Bacteria</taxon>
        <taxon>Bacillati</taxon>
        <taxon>Actinomycetota</taxon>
        <taxon>Actinomycetes</taxon>
        <taxon>Streptosporangiales</taxon>
        <taxon>Streptosporangiaceae</taxon>
        <taxon>Nonomuraea</taxon>
    </lineage>
</organism>
<dbReference type="Pfam" id="PF22738">
    <property type="entry name" value="NNH7"/>
    <property type="match status" value="1"/>
</dbReference>
<evidence type="ECO:0000259" key="2">
    <source>
        <dbReference type="Pfam" id="PF22738"/>
    </source>
</evidence>
<dbReference type="AlphaFoldDB" id="A0A7W9G0P8"/>
<feature type="compositionally biased region" description="Low complexity" evidence="1">
    <location>
        <begin position="203"/>
        <end position="215"/>
    </location>
</feature>
<evidence type="ECO:0000313" key="4">
    <source>
        <dbReference type="Proteomes" id="UP000579153"/>
    </source>
</evidence>
<gene>
    <name evidence="3" type="ORF">HD596_001752</name>
</gene>
<evidence type="ECO:0000313" key="3">
    <source>
        <dbReference type="EMBL" id="MBB5774996.1"/>
    </source>
</evidence>
<feature type="domain" description="NACHT N-terminal Helical" evidence="2">
    <location>
        <begin position="16"/>
        <end position="191"/>
    </location>
</feature>
<accession>A0A7W9G0P8</accession>
<dbReference type="RefSeq" id="WP_185068761.1">
    <property type="nucleotide sequence ID" value="NZ_JACHMB010000001.1"/>
</dbReference>
<evidence type="ECO:0000256" key="1">
    <source>
        <dbReference type="SAM" id="MobiDB-lite"/>
    </source>
</evidence>
<dbReference type="Proteomes" id="UP000579153">
    <property type="component" value="Unassembled WGS sequence"/>
</dbReference>
<name>A0A7W9G0P8_9ACTN</name>